<evidence type="ECO:0000256" key="7">
    <source>
        <dbReference type="ARBA" id="ARBA00017706"/>
    </source>
</evidence>
<keyword evidence="17" id="KW-0464">Manganese</keyword>
<dbReference type="SMART" id="SM00358">
    <property type="entry name" value="DSRM"/>
    <property type="match status" value="1"/>
</dbReference>
<dbReference type="PANTHER" id="PTHR11207:SF0">
    <property type="entry name" value="RIBONUCLEASE 3"/>
    <property type="match status" value="1"/>
</dbReference>
<evidence type="ECO:0000256" key="10">
    <source>
        <dbReference type="ARBA" id="ARBA00022723"/>
    </source>
</evidence>
<dbReference type="InterPro" id="IPR011907">
    <property type="entry name" value="RNase_III"/>
</dbReference>
<keyword evidence="16" id="KW-0221">Differentiation</keyword>
<keyword evidence="8" id="KW-0690">Ribosome biogenesis</keyword>
<evidence type="ECO:0000256" key="14">
    <source>
        <dbReference type="ARBA" id="ARBA00022842"/>
    </source>
</evidence>
<dbReference type="GO" id="GO:0031054">
    <property type="term" value="P:pre-miRNA processing"/>
    <property type="evidence" value="ECO:0007669"/>
    <property type="project" value="InterPro"/>
</dbReference>
<gene>
    <name evidence="27" type="ORF">CINCED_3A007403</name>
</gene>
<dbReference type="GO" id="GO:0031053">
    <property type="term" value="P:primary miRNA processing"/>
    <property type="evidence" value="ECO:0007669"/>
    <property type="project" value="TreeGrafter"/>
</dbReference>
<feature type="region of interest" description="Disordered" evidence="24">
    <location>
        <begin position="190"/>
        <end position="220"/>
    </location>
</feature>
<feature type="region of interest" description="Disordered" evidence="24">
    <location>
        <begin position="1"/>
        <end position="25"/>
    </location>
</feature>
<dbReference type="Gene3D" id="3.30.160.20">
    <property type="match status" value="1"/>
</dbReference>
<keyword evidence="14" id="KW-0460">Magnesium</keyword>
<dbReference type="Pfam" id="PF00035">
    <property type="entry name" value="dsrm"/>
    <property type="match status" value="1"/>
</dbReference>
<dbReference type="InterPro" id="IPR014720">
    <property type="entry name" value="dsRBD_dom"/>
</dbReference>
<keyword evidence="13" id="KW-0378">Hydrolase</keyword>
<protein>
    <recommendedName>
        <fullName evidence="7">Ribonuclease 3</fullName>
        <ecNumber evidence="6">3.1.26.3</ecNumber>
    </recommendedName>
    <alternativeName>
        <fullName evidence="19">Ribonuclease III</fullName>
    </alternativeName>
    <alternativeName>
        <fullName evidence="21 22">protein Drosha</fullName>
    </alternativeName>
</protein>
<comment type="subcellular location">
    <subcellularLocation>
        <location evidence="4">Nucleus</location>
    </subcellularLocation>
</comment>
<dbReference type="FunFam" id="1.10.1520.10:FF:000002">
    <property type="entry name" value="Drosha ribonuclease III"/>
    <property type="match status" value="1"/>
</dbReference>
<dbReference type="InterPro" id="IPR000999">
    <property type="entry name" value="RNase_III_dom"/>
</dbReference>
<keyword evidence="16" id="KW-0334">Gonadal differentiation</keyword>
<evidence type="ECO:0000256" key="9">
    <source>
        <dbReference type="ARBA" id="ARBA00022722"/>
    </source>
</evidence>
<dbReference type="InterPro" id="IPR036389">
    <property type="entry name" value="RNase_III_sf"/>
</dbReference>
<dbReference type="AlphaFoldDB" id="A0A5E4MJ14"/>
<dbReference type="Pfam" id="PF26050">
    <property type="entry name" value="Helical_CED_Drosha"/>
    <property type="match status" value="1"/>
</dbReference>
<feature type="domain" description="RNase III" evidence="26">
    <location>
        <begin position="638"/>
        <end position="818"/>
    </location>
</feature>
<reference evidence="27 28" key="1">
    <citation type="submission" date="2019-08" db="EMBL/GenBank/DDBJ databases">
        <authorList>
            <person name="Alioto T."/>
            <person name="Alioto T."/>
            <person name="Gomez Garrido J."/>
        </authorList>
    </citation>
    <scope>NUCLEOTIDE SEQUENCE [LARGE SCALE GENOMIC DNA]</scope>
</reference>
<evidence type="ECO:0000256" key="8">
    <source>
        <dbReference type="ARBA" id="ARBA00022517"/>
    </source>
</evidence>
<evidence type="ECO:0000256" key="20">
    <source>
        <dbReference type="ARBA" id="ARBA00060285"/>
    </source>
</evidence>
<comment type="cofactor">
    <cofactor evidence="3">
        <name>Mg(2+)</name>
        <dbReference type="ChEBI" id="CHEBI:18420"/>
    </cofactor>
</comment>
<proteinExistence type="inferred from homology"/>
<evidence type="ECO:0000256" key="15">
    <source>
        <dbReference type="ARBA" id="ARBA00022884"/>
    </source>
</evidence>
<evidence type="ECO:0000256" key="18">
    <source>
        <dbReference type="ARBA" id="ARBA00023242"/>
    </source>
</evidence>
<dbReference type="FunFam" id="3.30.160.20:FF:000012">
    <property type="entry name" value="Drosha ribonuclease III"/>
    <property type="match status" value="1"/>
</dbReference>
<evidence type="ECO:0000313" key="27">
    <source>
        <dbReference type="EMBL" id="VVC31372.1"/>
    </source>
</evidence>
<evidence type="ECO:0000256" key="24">
    <source>
        <dbReference type="SAM" id="MobiDB-lite"/>
    </source>
</evidence>
<evidence type="ECO:0000256" key="11">
    <source>
        <dbReference type="ARBA" id="ARBA00022737"/>
    </source>
</evidence>
<comment type="similarity">
    <text evidence="5">Belongs to the ribonuclease III family.</text>
</comment>
<dbReference type="HAMAP" id="MF_00104">
    <property type="entry name" value="RNase_III"/>
    <property type="match status" value="1"/>
</dbReference>
<dbReference type="EMBL" id="CABPRJ010000949">
    <property type="protein sequence ID" value="VVC31372.1"/>
    <property type="molecule type" value="Genomic_DNA"/>
</dbReference>
<dbReference type="InterPro" id="IPR058938">
    <property type="entry name" value="Helical_CED_Drosha"/>
</dbReference>
<keyword evidence="18" id="KW-0539">Nucleus</keyword>
<comment type="function">
    <text evidence="20">Executes the initial step of microRNA (miRNA) processing in the nucleus, that is the cleavage of pri-miRNA to release pre-miRNA. Involved in pre-rRNA processing. Cleaves double-strand RNA and does not cleave single-strand RNA. Involved in fertility. Required for the function or synthesis of the let-7 miRNA.</text>
</comment>
<dbReference type="CDD" id="cd00593">
    <property type="entry name" value="RIBOc"/>
    <property type="match status" value="2"/>
</dbReference>
<keyword evidence="9" id="KW-0540">Nuclease</keyword>
<evidence type="ECO:0000256" key="16">
    <source>
        <dbReference type="ARBA" id="ARBA00023156"/>
    </source>
</evidence>
<evidence type="ECO:0000256" key="12">
    <source>
        <dbReference type="ARBA" id="ARBA00022759"/>
    </source>
</evidence>
<dbReference type="Pfam" id="PF00636">
    <property type="entry name" value="Ribonuclease_3"/>
    <property type="match status" value="1"/>
</dbReference>
<dbReference type="Proteomes" id="UP000325440">
    <property type="component" value="Unassembled WGS sequence"/>
</dbReference>
<feature type="domain" description="RNase III" evidence="26">
    <location>
        <begin position="870"/>
        <end position="993"/>
    </location>
</feature>
<dbReference type="OrthoDB" id="67027at2759"/>
<evidence type="ECO:0000256" key="13">
    <source>
        <dbReference type="ARBA" id="ARBA00022801"/>
    </source>
</evidence>
<feature type="compositionally biased region" description="Basic residues" evidence="24">
    <location>
        <begin position="1175"/>
        <end position="1185"/>
    </location>
</feature>
<keyword evidence="28" id="KW-1185">Reference proteome</keyword>
<feature type="domain" description="DRBM" evidence="25">
    <location>
        <begin position="1020"/>
        <end position="1095"/>
    </location>
</feature>
<evidence type="ECO:0000256" key="23">
    <source>
        <dbReference type="PROSITE-ProRule" id="PRU00266"/>
    </source>
</evidence>
<dbReference type="Gene3D" id="1.10.1520.10">
    <property type="entry name" value="Ribonuclease III domain"/>
    <property type="match status" value="2"/>
</dbReference>
<dbReference type="GO" id="GO:0070877">
    <property type="term" value="C:microprocessor complex"/>
    <property type="evidence" value="ECO:0007669"/>
    <property type="project" value="TreeGrafter"/>
</dbReference>
<evidence type="ECO:0000256" key="3">
    <source>
        <dbReference type="ARBA" id="ARBA00001946"/>
    </source>
</evidence>
<dbReference type="GO" id="GO:0046872">
    <property type="term" value="F:metal ion binding"/>
    <property type="evidence" value="ECO:0007669"/>
    <property type="project" value="UniProtKB-KW"/>
</dbReference>
<feature type="compositionally biased region" description="Low complexity" evidence="24">
    <location>
        <begin position="1"/>
        <end position="17"/>
    </location>
</feature>
<dbReference type="SUPFAM" id="SSF69065">
    <property type="entry name" value="RNase III domain-like"/>
    <property type="match status" value="2"/>
</dbReference>
<evidence type="ECO:0000256" key="19">
    <source>
        <dbReference type="ARBA" id="ARBA00032486"/>
    </source>
</evidence>
<dbReference type="GO" id="GO:0003723">
    <property type="term" value="F:RNA binding"/>
    <property type="evidence" value="ECO:0007669"/>
    <property type="project" value="UniProtKB-UniRule"/>
</dbReference>
<evidence type="ECO:0000259" key="26">
    <source>
        <dbReference type="PROSITE" id="PS50142"/>
    </source>
</evidence>
<evidence type="ECO:0000256" key="1">
    <source>
        <dbReference type="ARBA" id="ARBA00000109"/>
    </source>
</evidence>
<dbReference type="PROSITE" id="PS00517">
    <property type="entry name" value="RNASE_3_1"/>
    <property type="match status" value="1"/>
</dbReference>
<evidence type="ECO:0000256" key="22">
    <source>
        <dbReference type="ARBA" id="ARBA00083702"/>
    </source>
</evidence>
<dbReference type="PANTHER" id="PTHR11207">
    <property type="entry name" value="RIBONUCLEASE III"/>
    <property type="match status" value="1"/>
</dbReference>
<keyword evidence="11" id="KW-0677">Repeat</keyword>
<dbReference type="InterPro" id="IPR044442">
    <property type="entry name" value="RNAse_III_DSRM__animal"/>
</dbReference>
<accession>A0A5E4MJ14</accession>
<evidence type="ECO:0000259" key="25">
    <source>
        <dbReference type="PROSITE" id="PS50137"/>
    </source>
</evidence>
<feature type="region of interest" description="Disordered" evidence="24">
    <location>
        <begin position="1165"/>
        <end position="1185"/>
    </location>
</feature>
<evidence type="ECO:0000256" key="4">
    <source>
        <dbReference type="ARBA" id="ARBA00004123"/>
    </source>
</evidence>
<comment type="cofactor">
    <cofactor evidence="2">
        <name>Mn(2+)</name>
        <dbReference type="ChEBI" id="CHEBI:29035"/>
    </cofactor>
</comment>
<keyword evidence="10" id="KW-0479">Metal-binding</keyword>
<dbReference type="PROSITE" id="PS50137">
    <property type="entry name" value="DS_RBD"/>
    <property type="match status" value="1"/>
</dbReference>
<dbReference type="PROSITE" id="PS50142">
    <property type="entry name" value="RNASE_3_2"/>
    <property type="match status" value="2"/>
</dbReference>
<sequence>MQPYDSSQSSINYQQNQPMDPNQGYYNNEHNIMQQVPNNGMNDYYYNTPTTSQFPYNNGSMSTNVPYVSPSTNTLNISDNNHYYIPQNMQLTPQPTLSFSYNNIISPNPNVYFDNASVYQTNVSNLNMHISSNPTSCYQGENFAHNMPLPVNPLNINYGSPVSGSNNQHVPNSRKDDEWFNLTRKFLNNPSKNSTRNISSVSNTHQSDSKQKHFFKNQSINTRNPTAVETKISEKHSIEQIIANEKKKHYHSFKSDLYYRKCKDSNVSIANDITLEVCNEFERVLGKRATDVNALKPVYSKPRKSNVNVVKHKCTRIKDNNGYDSSSSSDEDSDYKIASLKEITKKSAHPDRLHPELWFNELGEMIDGPVCRCNLKAQRSGIRHNIYIGEGPFEPCIPTTNNAEKLYHYRITITPNILELVDLDLHGVGNKDGCPQFHFMPRFVRDLPNNNKELLPMCNVLKYLLNSNKLLFEENSLPVLKRMTTNKWQDIVDEYKGMIITNPGTKPCSIRVDQLDREYTNDSTDKKVKLYPVVVHFGIRPPQLSYIGNPDYQKAWKDYVKCRHLLANMVKPSSEDKQKLRTKERALHEMRSRNDMKRGVTAVFSSKGFYKTGLMCDIVQHAMLLPVLACHFRFHKSLEYLEKSIGYKFKNKYLLQLALTHPSYRENFGTNPDHARNTLTNCGIRQPEYGDRRIHYMNTRKRGINTLINVMSQFGKKSEIESNIMHNERLEFLGDAVVEFVSTIHLFHILPDIEEGGLATFRSAIVQNQHLAMLAKTLKLDDFMLYAHSSDICHNLELKHAMANCFEALMGALFLDGGIEVADRVFGETLFKDSPKYLDIWVNYPKHPLQQQEPKGDRRWIKTSLLLQKLTRFEESIGIKFNHIRLLARAFTDKSVGFTNLTLGSNQRLEFLGDTVHQLITSEYLYKYFPEHHEGHLSLLRSSLVNNRTQSVVSNDLNLINYASYANPKLDLKTKDRADLLEAFLGVLYIDKGLNYCQRFCNVCFFPRLQDFILKQDWNDPKSKLQQCCLTLRSVDGGEPDIPMYKVIESIGPTNSRKYTVAVYFKGVRLSQADGHSIQQAEMNAANSALEVTEDLFPQLDHQKKAISKSLRHQSADDNTHFMDIETVLKSHSSKSDSHLSETEKNKNELHKKLLAVLCSGENYNDEIDELERKNPKKKPNKRKT</sequence>
<keyword evidence="15 23" id="KW-0694">RNA-binding</keyword>
<dbReference type="GO" id="GO:0006364">
    <property type="term" value="P:rRNA processing"/>
    <property type="evidence" value="ECO:0007669"/>
    <property type="project" value="InterPro"/>
</dbReference>
<evidence type="ECO:0000256" key="2">
    <source>
        <dbReference type="ARBA" id="ARBA00001936"/>
    </source>
</evidence>
<dbReference type="CDD" id="cd19877">
    <property type="entry name" value="DSRM_RNAse_III_meta_like"/>
    <property type="match status" value="1"/>
</dbReference>
<dbReference type="GO" id="GO:0004525">
    <property type="term" value="F:ribonuclease III activity"/>
    <property type="evidence" value="ECO:0007669"/>
    <property type="project" value="UniProtKB-EC"/>
</dbReference>
<dbReference type="Pfam" id="PF14622">
    <property type="entry name" value="Ribonucleas_3_3"/>
    <property type="match status" value="1"/>
</dbReference>
<dbReference type="EC" id="3.1.26.3" evidence="6"/>
<evidence type="ECO:0000256" key="17">
    <source>
        <dbReference type="ARBA" id="ARBA00023211"/>
    </source>
</evidence>
<name>A0A5E4MJ14_9HEMI</name>
<evidence type="ECO:0000256" key="21">
    <source>
        <dbReference type="ARBA" id="ARBA00078955"/>
    </source>
</evidence>
<evidence type="ECO:0000256" key="6">
    <source>
        <dbReference type="ARBA" id="ARBA00012177"/>
    </source>
</evidence>
<organism evidence="27 28">
    <name type="scientific">Cinara cedri</name>
    <dbReference type="NCBI Taxonomy" id="506608"/>
    <lineage>
        <taxon>Eukaryota</taxon>
        <taxon>Metazoa</taxon>
        <taxon>Ecdysozoa</taxon>
        <taxon>Arthropoda</taxon>
        <taxon>Hexapoda</taxon>
        <taxon>Insecta</taxon>
        <taxon>Pterygota</taxon>
        <taxon>Neoptera</taxon>
        <taxon>Paraneoptera</taxon>
        <taxon>Hemiptera</taxon>
        <taxon>Sternorrhyncha</taxon>
        <taxon>Aphidomorpha</taxon>
        <taxon>Aphidoidea</taxon>
        <taxon>Aphididae</taxon>
        <taxon>Lachninae</taxon>
        <taxon>Cinara</taxon>
    </lineage>
</organism>
<comment type="catalytic activity">
    <reaction evidence="1">
        <text>Endonucleolytic cleavage to 5'-phosphomonoester.</text>
        <dbReference type="EC" id="3.1.26.3"/>
    </reaction>
</comment>
<dbReference type="GO" id="GO:0007506">
    <property type="term" value="P:gonadal mesoderm development"/>
    <property type="evidence" value="ECO:0007669"/>
    <property type="project" value="UniProtKB-KW"/>
</dbReference>
<feature type="compositionally biased region" description="Polar residues" evidence="24">
    <location>
        <begin position="190"/>
        <end position="206"/>
    </location>
</feature>
<evidence type="ECO:0000256" key="5">
    <source>
        <dbReference type="ARBA" id="ARBA00010183"/>
    </source>
</evidence>
<dbReference type="SUPFAM" id="SSF54768">
    <property type="entry name" value="dsRNA-binding domain-like"/>
    <property type="match status" value="1"/>
</dbReference>
<evidence type="ECO:0000313" key="28">
    <source>
        <dbReference type="Proteomes" id="UP000325440"/>
    </source>
</evidence>
<dbReference type="SMART" id="SM00535">
    <property type="entry name" value="RIBOc"/>
    <property type="match status" value="2"/>
</dbReference>
<keyword evidence="12" id="KW-0255">Endonuclease</keyword>